<dbReference type="CDD" id="cd19821">
    <property type="entry name" value="Bbox1_BBX-like"/>
    <property type="match status" value="2"/>
</dbReference>
<dbReference type="InterPro" id="IPR045281">
    <property type="entry name" value="CONSTANS-like"/>
</dbReference>
<dbReference type="InterPro" id="IPR010402">
    <property type="entry name" value="CCT_domain"/>
</dbReference>
<protein>
    <submittedName>
        <fullName evidence="12">Uncharacterized protein</fullName>
    </submittedName>
</protein>
<evidence type="ECO:0000256" key="4">
    <source>
        <dbReference type="ARBA" id="ARBA00022771"/>
    </source>
</evidence>
<evidence type="ECO:0000256" key="6">
    <source>
        <dbReference type="ARBA" id="ARBA00023242"/>
    </source>
</evidence>
<evidence type="ECO:0000256" key="8">
    <source>
        <dbReference type="PROSITE-ProRule" id="PRU00357"/>
    </source>
</evidence>
<evidence type="ECO:0000256" key="1">
    <source>
        <dbReference type="ARBA" id="ARBA00004123"/>
    </source>
</evidence>
<dbReference type="PANTHER" id="PTHR31319">
    <property type="entry name" value="ZINC FINGER PROTEIN CONSTANS-LIKE 4"/>
    <property type="match status" value="1"/>
</dbReference>
<feature type="domain" description="CCT" evidence="11">
    <location>
        <begin position="296"/>
        <end position="338"/>
    </location>
</feature>
<feature type="domain" description="B box-type" evidence="10">
    <location>
        <begin position="57"/>
        <end position="104"/>
    </location>
</feature>
<evidence type="ECO:0000256" key="2">
    <source>
        <dbReference type="ARBA" id="ARBA00010024"/>
    </source>
</evidence>
<keyword evidence="4 7" id="KW-0863">Zinc-finger</keyword>
<sequence>MWKVCSEGDGYPSNWARCCDTCHAAPCTLYCHADSAYLCHSCDAYIHAADPMASQHKRVWVCTACENAPAAFTCQADEANLCINCDIEIHSANPLSRRHNRVPVLPISTTYVEEFQGSLLKTENEAQANKSTVELEEDETDSWLLLDLDDNDSQTNSGFTNGKDVDEYLDVIEYNLCTEYQCQDHSDQQQLSGVHQGDSGSDSVVPVQSFEPKDQQDHQQQQQQNILVDSWYESSKAAVINTTASNQKVPAPYMNAGYSLTTSNIPNSYSRFPNGTTDLLPNTSLLMPLQFTPPNREARVQRYRERRKARKFEKKIRYATRKANAENRPRVKGRFARKTDMEFEVTEDYGYGIVPSYQVK</sequence>
<gene>
    <name evidence="12" type="ORF">P3X46_017181</name>
</gene>
<accession>A0ABQ9M3A7</accession>
<feature type="domain" description="B box-type" evidence="10">
    <location>
        <begin position="19"/>
        <end position="61"/>
    </location>
</feature>
<evidence type="ECO:0000313" key="13">
    <source>
        <dbReference type="Proteomes" id="UP001174677"/>
    </source>
</evidence>
<comment type="similarity">
    <text evidence="2">Belongs to the CONSTANS family.</text>
</comment>
<proteinExistence type="inferred from homology"/>
<dbReference type="Proteomes" id="UP001174677">
    <property type="component" value="Chromosome 9"/>
</dbReference>
<evidence type="ECO:0000256" key="5">
    <source>
        <dbReference type="ARBA" id="ARBA00022833"/>
    </source>
</evidence>
<feature type="compositionally biased region" description="Polar residues" evidence="9">
    <location>
        <begin position="188"/>
        <end position="202"/>
    </location>
</feature>
<evidence type="ECO:0000313" key="12">
    <source>
        <dbReference type="EMBL" id="KAJ9174118.1"/>
    </source>
</evidence>
<keyword evidence="13" id="KW-1185">Reference proteome</keyword>
<evidence type="ECO:0000256" key="3">
    <source>
        <dbReference type="ARBA" id="ARBA00022723"/>
    </source>
</evidence>
<dbReference type="EMBL" id="JARPOI010000009">
    <property type="protein sequence ID" value="KAJ9174118.1"/>
    <property type="molecule type" value="Genomic_DNA"/>
</dbReference>
<dbReference type="SMART" id="SM00336">
    <property type="entry name" value="BBOX"/>
    <property type="match status" value="2"/>
</dbReference>
<dbReference type="InterPro" id="IPR049808">
    <property type="entry name" value="CONSTANS-like_Bbox1"/>
</dbReference>
<evidence type="ECO:0000259" key="11">
    <source>
        <dbReference type="PROSITE" id="PS51017"/>
    </source>
</evidence>
<evidence type="ECO:0000256" key="9">
    <source>
        <dbReference type="SAM" id="MobiDB-lite"/>
    </source>
</evidence>
<organism evidence="12 13">
    <name type="scientific">Hevea brasiliensis</name>
    <name type="common">Para rubber tree</name>
    <name type="synonym">Siphonia brasiliensis</name>
    <dbReference type="NCBI Taxonomy" id="3981"/>
    <lineage>
        <taxon>Eukaryota</taxon>
        <taxon>Viridiplantae</taxon>
        <taxon>Streptophyta</taxon>
        <taxon>Embryophyta</taxon>
        <taxon>Tracheophyta</taxon>
        <taxon>Spermatophyta</taxon>
        <taxon>Magnoliopsida</taxon>
        <taxon>eudicotyledons</taxon>
        <taxon>Gunneridae</taxon>
        <taxon>Pentapetalae</taxon>
        <taxon>rosids</taxon>
        <taxon>fabids</taxon>
        <taxon>Malpighiales</taxon>
        <taxon>Euphorbiaceae</taxon>
        <taxon>Crotonoideae</taxon>
        <taxon>Micrandreae</taxon>
        <taxon>Hevea</taxon>
    </lineage>
</organism>
<keyword evidence="3" id="KW-0479">Metal-binding</keyword>
<dbReference type="Pfam" id="PF06203">
    <property type="entry name" value="CCT"/>
    <property type="match status" value="1"/>
</dbReference>
<comment type="subcellular location">
    <subcellularLocation>
        <location evidence="1 8">Nucleus</location>
    </subcellularLocation>
</comment>
<reference evidence="12" key="1">
    <citation type="journal article" date="2023" name="Plant Biotechnol. J.">
        <title>Chromosome-level wild Hevea brasiliensis genome provides new tools for genomic-assisted breeding and valuable loci to elevate rubber yield.</title>
        <authorList>
            <person name="Cheng H."/>
            <person name="Song X."/>
            <person name="Hu Y."/>
            <person name="Wu T."/>
            <person name="Yang Q."/>
            <person name="An Z."/>
            <person name="Feng S."/>
            <person name="Deng Z."/>
            <person name="Wu W."/>
            <person name="Zeng X."/>
            <person name="Tu M."/>
            <person name="Wang X."/>
            <person name="Huang H."/>
        </authorList>
    </citation>
    <scope>NUCLEOTIDE SEQUENCE</scope>
    <source>
        <strain evidence="12">MT/VB/25A 57/8</strain>
    </source>
</reference>
<comment type="caution">
    <text evidence="12">The sequence shown here is derived from an EMBL/GenBank/DDBJ whole genome shotgun (WGS) entry which is preliminary data.</text>
</comment>
<dbReference type="PANTHER" id="PTHR31319:SF45">
    <property type="entry name" value="ZINC FINGER PROTEIN HD1-LIKE"/>
    <property type="match status" value="1"/>
</dbReference>
<keyword evidence="5" id="KW-0862">Zinc</keyword>
<dbReference type="PROSITE" id="PS51017">
    <property type="entry name" value="CCT"/>
    <property type="match status" value="1"/>
</dbReference>
<dbReference type="PROSITE" id="PS50119">
    <property type="entry name" value="ZF_BBOX"/>
    <property type="match status" value="2"/>
</dbReference>
<name>A0ABQ9M3A7_HEVBR</name>
<keyword evidence="6 8" id="KW-0539">Nucleus</keyword>
<evidence type="ECO:0000256" key="7">
    <source>
        <dbReference type="PROSITE-ProRule" id="PRU00024"/>
    </source>
</evidence>
<dbReference type="InterPro" id="IPR000315">
    <property type="entry name" value="Znf_B-box"/>
</dbReference>
<feature type="region of interest" description="Disordered" evidence="9">
    <location>
        <begin position="188"/>
        <end position="224"/>
    </location>
</feature>
<dbReference type="Pfam" id="PF00643">
    <property type="entry name" value="zf-B_box"/>
    <property type="match status" value="1"/>
</dbReference>
<evidence type="ECO:0000259" key="10">
    <source>
        <dbReference type="PROSITE" id="PS50119"/>
    </source>
</evidence>